<reference evidence="9" key="1">
    <citation type="submission" date="2022-03" db="EMBL/GenBank/DDBJ databases">
        <authorList>
            <person name="Woo C.Y."/>
        </authorList>
    </citation>
    <scope>NUCLEOTIDE SEQUENCE</scope>
    <source>
        <strain evidence="9">CYS-01</strain>
    </source>
</reference>
<dbReference type="Proteomes" id="UP001165460">
    <property type="component" value="Unassembled WGS sequence"/>
</dbReference>
<dbReference type="Pfam" id="PF02687">
    <property type="entry name" value="FtsX"/>
    <property type="match status" value="2"/>
</dbReference>
<protein>
    <submittedName>
        <fullName evidence="9">ABC transporter permease</fullName>
    </submittedName>
</protein>
<feature type="domain" description="ABC3 transporter permease C-terminal" evidence="7">
    <location>
        <begin position="668"/>
        <end position="780"/>
    </location>
</feature>
<feature type="transmembrane region" description="Helical" evidence="6">
    <location>
        <begin position="747"/>
        <end position="768"/>
    </location>
</feature>
<evidence type="ECO:0000259" key="8">
    <source>
        <dbReference type="Pfam" id="PF12704"/>
    </source>
</evidence>
<evidence type="ECO:0000256" key="5">
    <source>
        <dbReference type="ARBA" id="ARBA00023136"/>
    </source>
</evidence>
<gene>
    <name evidence="9" type="ORF">MMF97_09335</name>
</gene>
<comment type="caution">
    <text evidence="9">The sequence shown here is derived from an EMBL/GenBank/DDBJ whole genome shotgun (WGS) entry which is preliminary data.</text>
</comment>
<feature type="transmembrane region" description="Helical" evidence="6">
    <location>
        <begin position="417"/>
        <end position="440"/>
    </location>
</feature>
<evidence type="ECO:0000313" key="9">
    <source>
        <dbReference type="EMBL" id="MCJ0742912.1"/>
    </source>
</evidence>
<evidence type="ECO:0000256" key="1">
    <source>
        <dbReference type="ARBA" id="ARBA00004651"/>
    </source>
</evidence>
<proteinExistence type="predicted"/>
<evidence type="ECO:0000256" key="6">
    <source>
        <dbReference type="SAM" id="Phobius"/>
    </source>
</evidence>
<evidence type="ECO:0000256" key="2">
    <source>
        <dbReference type="ARBA" id="ARBA00022475"/>
    </source>
</evidence>
<feature type="transmembrane region" description="Helical" evidence="6">
    <location>
        <begin position="716"/>
        <end position="735"/>
    </location>
</feature>
<evidence type="ECO:0000313" key="10">
    <source>
        <dbReference type="Proteomes" id="UP001165460"/>
    </source>
</evidence>
<feature type="domain" description="ABC3 transporter permease C-terminal" evidence="7">
    <location>
        <begin position="284"/>
        <end position="388"/>
    </location>
</feature>
<keyword evidence="4 6" id="KW-1133">Transmembrane helix</keyword>
<dbReference type="EMBL" id="JALGBH010000002">
    <property type="protein sequence ID" value="MCJ0742912.1"/>
    <property type="molecule type" value="Genomic_DNA"/>
</dbReference>
<dbReference type="InterPro" id="IPR050250">
    <property type="entry name" value="Macrolide_Exporter_MacB"/>
</dbReference>
<dbReference type="PANTHER" id="PTHR30572:SF18">
    <property type="entry name" value="ABC-TYPE MACROLIDE FAMILY EXPORT SYSTEM PERMEASE COMPONENT 2"/>
    <property type="match status" value="1"/>
</dbReference>
<keyword evidence="3 6" id="KW-0812">Transmembrane</keyword>
<dbReference type="RefSeq" id="WP_243361798.1">
    <property type="nucleotide sequence ID" value="NZ_JALGBH010000002.1"/>
</dbReference>
<feature type="domain" description="MacB-like periplasmic core" evidence="8">
    <location>
        <begin position="485"/>
        <end position="631"/>
    </location>
</feature>
<name>A0ABS9ZX87_9SPHI</name>
<keyword evidence="2" id="KW-1003">Cell membrane</keyword>
<dbReference type="PROSITE" id="PS51257">
    <property type="entry name" value="PROKAR_LIPOPROTEIN"/>
    <property type="match status" value="1"/>
</dbReference>
<dbReference type="InterPro" id="IPR003838">
    <property type="entry name" value="ABC3_permease_C"/>
</dbReference>
<feature type="domain" description="MacB-like periplasmic core" evidence="8">
    <location>
        <begin position="20"/>
        <end position="227"/>
    </location>
</feature>
<dbReference type="InterPro" id="IPR025857">
    <property type="entry name" value="MacB_PCD"/>
</dbReference>
<feature type="transmembrane region" description="Helical" evidence="6">
    <location>
        <begin position="21"/>
        <end position="43"/>
    </location>
</feature>
<accession>A0ABS9ZX87</accession>
<evidence type="ECO:0000259" key="7">
    <source>
        <dbReference type="Pfam" id="PF02687"/>
    </source>
</evidence>
<feature type="transmembrane region" description="Helical" evidence="6">
    <location>
        <begin position="667"/>
        <end position="689"/>
    </location>
</feature>
<feature type="transmembrane region" description="Helical" evidence="6">
    <location>
        <begin position="370"/>
        <end position="396"/>
    </location>
</feature>
<sequence>MFKLNLKIALRNLWKNKGFSLINIGGLAIGLASCMILLLYVAYEWSYDKQFTNYDKTYVVYNNQKTPTQTFSFVAVSGVMEKEVREKVNGVAAVTRVAYPEETLLSYNNNNIKKEVVSADPDFLKIFDYKVLKGNPKDLLKNPDGVVLTETLAKILFNTEDPIGKVIKYDNKEPLKVEAVIQDLPKNSSISADMITSWALYEKINPWVKNSGWGNNYCMLFIQLKDNKFFNTANNHLKGMIKASNPETNNEAMMFPLKKWHLYSKFENGVSVGGKIDNLRIFLILAFSILLIACINFMNLSTAKSEKRAREVGVRKAIGSTRGNLVGQFMLESVLIALFSTLVAFVLIEVSLPYFNNLLGITLKINYTDVYFWTVFIGLALITGIVSGSYPAFYLSSFEPVKVLKGFKLGGSGSLSVRKFLVVFQFAFSACLIICTVVIYQQLTYIKNKPIGYNSVNLLEIKAEGELDNEGKRKVLKDLLIKSGAITDFTEYSTSLTGSGNNTYGFSWPGKNEKDIVLVNFRFTNLDFTKTTGMSLLQGRDFAKEFKDTASVMVNEAMVKTMGMEKPVGQIVSWGDDKYKIIGVLNDYVMGSPYKKPMPLVVMQNPSAANTIIVRLNPENNATNSVEKIKNIIKEVNPAYPAEIKFVSEKFESKLNDEKLLGTLANWFGGLAIFISCLGLLGLALYMATQRKKEISIRKVLGASTGNILTLLNKEFIVLVIIANAVAFPLAYIIINKWLIGFEYHVSLSVIPFLIAISLSILVAILTVSIQSVKVAKSNPVDALKYE</sequence>
<keyword evidence="10" id="KW-1185">Reference proteome</keyword>
<dbReference type="PANTHER" id="PTHR30572">
    <property type="entry name" value="MEMBRANE COMPONENT OF TRANSPORTER-RELATED"/>
    <property type="match status" value="1"/>
</dbReference>
<feature type="transmembrane region" description="Helical" evidence="6">
    <location>
        <begin position="281"/>
        <end position="300"/>
    </location>
</feature>
<evidence type="ECO:0000256" key="3">
    <source>
        <dbReference type="ARBA" id="ARBA00022692"/>
    </source>
</evidence>
<dbReference type="Pfam" id="PF12704">
    <property type="entry name" value="MacB_PCD"/>
    <property type="match status" value="2"/>
</dbReference>
<evidence type="ECO:0000256" key="4">
    <source>
        <dbReference type="ARBA" id="ARBA00022989"/>
    </source>
</evidence>
<comment type="subcellular location">
    <subcellularLocation>
        <location evidence="1">Cell membrane</location>
        <topology evidence="1">Multi-pass membrane protein</topology>
    </subcellularLocation>
</comment>
<feature type="transmembrane region" description="Helical" evidence="6">
    <location>
        <begin position="329"/>
        <end position="350"/>
    </location>
</feature>
<keyword evidence="5 6" id="KW-0472">Membrane</keyword>
<organism evidence="9 10">
    <name type="scientific">Pedobacter montanisoli</name>
    <dbReference type="NCBI Taxonomy" id="2923277"/>
    <lineage>
        <taxon>Bacteria</taxon>
        <taxon>Pseudomonadati</taxon>
        <taxon>Bacteroidota</taxon>
        <taxon>Sphingobacteriia</taxon>
        <taxon>Sphingobacteriales</taxon>
        <taxon>Sphingobacteriaceae</taxon>
        <taxon>Pedobacter</taxon>
    </lineage>
</organism>